<comment type="caution">
    <text evidence="1">The sequence shown here is derived from an EMBL/GenBank/DDBJ whole genome shotgun (WGS) entry which is preliminary data.</text>
</comment>
<evidence type="ECO:0000313" key="2">
    <source>
        <dbReference type="Proteomes" id="UP000821865"/>
    </source>
</evidence>
<dbReference type="Proteomes" id="UP000821865">
    <property type="component" value="Chromosome 8"/>
</dbReference>
<organism evidence="1 2">
    <name type="scientific">Dermacentor silvarum</name>
    <name type="common">Tick</name>
    <dbReference type="NCBI Taxonomy" id="543639"/>
    <lineage>
        <taxon>Eukaryota</taxon>
        <taxon>Metazoa</taxon>
        <taxon>Ecdysozoa</taxon>
        <taxon>Arthropoda</taxon>
        <taxon>Chelicerata</taxon>
        <taxon>Arachnida</taxon>
        <taxon>Acari</taxon>
        <taxon>Parasitiformes</taxon>
        <taxon>Ixodida</taxon>
        <taxon>Ixodoidea</taxon>
        <taxon>Ixodidae</taxon>
        <taxon>Rhipicephalinae</taxon>
        <taxon>Dermacentor</taxon>
    </lineage>
</organism>
<gene>
    <name evidence="1" type="ORF">HPB49_023089</name>
</gene>
<dbReference type="EMBL" id="CM023477">
    <property type="protein sequence ID" value="KAH7938380.1"/>
    <property type="molecule type" value="Genomic_DNA"/>
</dbReference>
<evidence type="ECO:0000313" key="1">
    <source>
        <dbReference type="EMBL" id="KAH7938380.1"/>
    </source>
</evidence>
<sequence>MAEEVTATASPPERAKMTVDVVGPALGCAWRAWLGGLMRRLVDVLVDATCGAVHACRREPGRGALPPVTEPLLLKPASELARLIATGKVGSRK</sequence>
<name>A0ACB8CBZ0_DERSI</name>
<reference evidence="1" key="1">
    <citation type="submission" date="2020-05" db="EMBL/GenBank/DDBJ databases">
        <title>Large-scale comparative analyses of tick genomes elucidate their genetic diversity and vector capacities.</title>
        <authorList>
            <person name="Jia N."/>
            <person name="Wang J."/>
            <person name="Shi W."/>
            <person name="Du L."/>
            <person name="Sun Y."/>
            <person name="Zhan W."/>
            <person name="Jiang J."/>
            <person name="Wang Q."/>
            <person name="Zhang B."/>
            <person name="Ji P."/>
            <person name="Sakyi L.B."/>
            <person name="Cui X."/>
            <person name="Yuan T."/>
            <person name="Jiang B."/>
            <person name="Yang W."/>
            <person name="Lam T.T.-Y."/>
            <person name="Chang Q."/>
            <person name="Ding S."/>
            <person name="Wang X."/>
            <person name="Zhu J."/>
            <person name="Ruan X."/>
            <person name="Zhao L."/>
            <person name="Wei J."/>
            <person name="Que T."/>
            <person name="Du C."/>
            <person name="Cheng J."/>
            <person name="Dai P."/>
            <person name="Han X."/>
            <person name="Huang E."/>
            <person name="Gao Y."/>
            <person name="Liu J."/>
            <person name="Shao H."/>
            <person name="Ye R."/>
            <person name="Li L."/>
            <person name="Wei W."/>
            <person name="Wang X."/>
            <person name="Wang C."/>
            <person name="Yang T."/>
            <person name="Huo Q."/>
            <person name="Li W."/>
            <person name="Guo W."/>
            <person name="Chen H."/>
            <person name="Zhou L."/>
            <person name="Ni X."/>
            <person name="Tian J."/>
            <person name="Zhou Y."/>
            <person name="Sheng Y."/>
            <person name="Liu T."/>
            <person name="Pan Y."/>
            <person name="Xia L."/>
            <person name="Li J."/>
            <person name="Zhao F."/>
            <person name="Cao W."/>
        </authorList>
    </citation>
    <scope>NUCLEOTIDE SEQUENCE</scope>
    <source>
        <strain evidence="1">Dsil-2018</strain>
    </source>
</reference>
<keyword evidence="2" id="KW-1185">Reference proteome</keyword>
<accession>A0ACB8CBZ0</accession>
<proteinExistence type="predicted"/>
<protein>
    <submittedName>
        <fullName evidence="1">Uncharacterized protein</fullName>
    </submittedName>
</protein>